<dbReference type="InParanoid" id="F4SA88"/>
<dbReference type="GO" id="GO:0006281">
    <property type="term" value="P:DNA repair"/>
    <property type="evidence" value="ECO:0007669"/>
    <property type="project" value="TreeGrafter"/>
</dbReference>
<sequence length="1229" mass="137241">MGPKVPQKQRLQFKQNLTKDSKLTITELIKRLISLHTELSELDQDVIDTNSLSSIRKELIQPSLLVHKDKTVKALVACGLADLLRLYAPDAPYTRPELKAPNQSYYLYLLESLATVQSIVLICDIPSSEELMTEVFKLFFDVVSTEMSKNIPLTFADLLAQIINQAASYISPQVLKYILAQFEPKNFKANPAAYRLAVDVCNACEDKLQSAVCRYFTDLIILGAKKVSGRVYPSDSADEDAQSSDEEDKDGSTKQIKDTHILIKNIHKACPGLLLNVIPQLQVELETEQADVRLLATETLGEMFAAQPSSGTGITSNIHTLAGSSANGATSAGNDLARRYPNTWKVWISKSKDISPQIRIAVIQSCKSILSQHPHLKDDINQVLFVKLTDPDEKVRLESCKFFVDLEFNLTLHYIQTNVLRCLGNRIEDKKQSIQQEALKALGRLYDIAEDNERSHIAHFGWIPQVVLSAMFIGEQRLCVATERCMLDKILPLPKSALDETSWVDRLITVSRFLNPSDLKKLKRFTRITQRLYLDVSTQGGIIDHDEKQVKTLLAQIIRHISTAFPDPSRATEELQKFAKLNDKRMYKVIKVLSDPLVDLKALVKTYQEFNRKLESLSAALVETIGIFLRKSAYLTLSSAVVPTLLSRLHQPAASDGDADEDNTGFARSRGETAKILLDMISTSCSVMLKPHIDKLTKALFEVSDVESGQTARLIDACLLAEHAESYLFRDFYDLFGLATQRELVDELTRYALSGTPEQAKYAAIVLAKAPDKTDSCREVNLQLANTLKDAEPGRLVANLSALSQIAKLTPNVFEAHSETVATFILQKLLLRSSEGEQDGDDEWLDDSELADLAKARILGVKLLTNRCIAYAETTAAKTSAAPVFKLLWQLLDNRGHLRTTTHSQAVAMRLRLKAAHCILKLATCKAFSSEIDTQFDLLAWVAADPSGEVREGFVAKLAKYLHTRRLTDPRFNVILFLVAHDPESDIIELARSSILSRMKQASQNVRVAMFEVIIVRLLHLLVHHPDFELSLEALRSVSKHIEFYVDCVANGENVSLMYYLVGQLKAVQDVDSKFNNELVIRTKAKIHHWTLPTYPGKAILPTDLFQPISSPEEANQIAKKTYLGQEFTKELTTSLLSRKDRVNVSGDVKKPSSTTHLVKPTAKARAPRKRKGGAVDRLKSNAQKSSNQKPRRTARPTRKTVELDADTDIDKDPDDGSSGAMSESDKYP</sequence>
<dbReference type="InterPro" id="IPR016024">
    <property type="entry name" value="ARM-type_fold"/>
</dbReference>
<dbReference type="AlphaFoldDB" id="F4SA88"/>
<dbReference type="Proteomes" id="UP000001072">
    <property type="component" value="Unassembled WGS sequence"/>
</dbReference>
<dbReference type="RefSeq" id="XP_007418278.1">
    <property type="nucleotide sequence ID" value="XM_007418216.1"/>
</dbReference>
<name>F4SA88_MELLP</name>
<keyword evidence="8" id="KW-1185">Reference proteome</keyword>
<accession>F4SA88</accession>
<dbReference type="OrthoDB" id="200660at2759"/>
<evidence type="ECO:0000256" key="3">
    <source>
        <dbReference type="ARBA" id="ARBA00022776"/>
    </source>
</evidence>
<keyword evidence="4" id="KW-0539">Nucleus</keyword>
<dbReference type="STRING" id="747676.F4SA88"/>
<gene>
    <name evidence="7" type="ORF">MELLADRAFT_69311</name>
</gene>
<feature type="region of interest" description="Disordered" evidence="6">
    <location>
        <begin position="1143"/>
        <end position="1229"/>
    </location>
</feature>
<dbReference type="VEuPathDB" id="FungiDB:MELLADRAFT_69311"/>
<dbReference type="EMBL" id="GL883176">
    <property type="protein sequence ID" value="EGF98446.1"/>
    <property type="molecule type" value="Genomic_DNA"/>
</dbReference>
<dbReference type="PANTHER" id="PTHR12663:SF0">
    <property type="entry name" value="PRECOCIOUS DISSOCIATION OF SISTERS 5, ISOFORM A"/>
    <property type="match status" value="1"/>
</dbReference>
<keyword evidence="2" id="KW-0132">Cell division</keyword>
<evidence type="ECO:0000256" key="2">
    <source>
        <dbReference type="ARBA" id="ARBA00022618"/>
    </source>
</evidence>
<reference evidence="8" key="1">
    <citation type="journal article" date="2011" name="Proc. Natl. Acad. Sci. U.S.A.">
        <title>Obligate biotrophy features unraveled by the genomic analysis of rust fungi.</title>
        <authorList>
            <person name="Duplessis S."/>
            <person name="Cuomo C.A."/>
            <person name="Lin Y.-C."/>
            <person name="Aerts A."/>
            <person name="Tisserant E."/>
            <person name="Veneault-Fourrey C."/>
            <person name="Joly D.L."/>
            <person name="Hacquard S."/>
            <person name="Amselem J."/>
            <person name="Cantarel B.L."/>
            <person name="Chiu R."/>
            <person name="Coutinho P.M."/>
            <person name="Feau N."/>
            <person name="Field M."/>
            <person name="Frey P."/>
            <person name="Gelhaye E."/>
            <person name="Goldberg J."/>
            <person name="Grabherr M.G."/>
            <person name="Kodira C.D."/>
            <person name="Kohler A."/>
            <person name="Kuees U."/>
            <person name="Lindquist E.A."/>
            <person name="Lucas S.M."/>
            <person name="Mago R."/>
            <person name="Mauceli E."/>
            <person name="Morin E."/>
            <person name="Murat C."/>
            <person name="Pangilinan J.L."/>
            <person name="Park R."/>
            <person name="Pearson M."/>
            <person name="Quesneville H."/>
            <person name="Rouhier N."/>
            <person name="Sakthikumar S."/>
            <person name="Salamov A.A."/>
            <person name="Schmutz J."/>
            <person name="Selles B."/>
            <person name="Shapiro H."/>
            <person name="Tanguay P."/>
            <person name="Tuskan G.A."/>
            <person name="Henrissat B."/>
            <person name="Van de Peer Y."/>
            <person name="Rouze P."/>
            <person name="Ellis J.G."/>
            <person name="Dodds P.N."/>
            <person name="Schein J.E."/>
            <person name="Zhong S."/>
            <person name="Hamelin R.C."/>
            <person name="Grigoriev I.V."/>
            <person name="Szabo L.J."/>
            <person name="Martin F."/>
        </authorList>
    </citation>
    <scope>NUCLEOTIDE SEQUENCE [LARGE SCALE GENOMIC DNA]</scope>
    <source>
        <strain evidence="8">98AG31 / pathotype 3-4-7</strain>
    </source>
</reference>
<dbReference type="InterPro" id="IPR011989">
    <property type="entry name" value="ARM-like"/>
</dbReference>
<dbReference type="eggNOG" id="KOG1525">
    <property type="taxonomic scope" value="Eukaryota"/>
</dbReference>
<keyword evidence="3" id="KW-0498">Mitosis</keyword>
<dbReference type="HOGENOM" id="CLU_002562_1_0_1"/>
<feature type="compositionally biased region" description="Acidic residues" evidence="6">
    <location>
        <begin position="1204"/>
        <end position="1216"/>
    </location>
</feature>
<dbReference type="SUPFAM" id="SSF48371">
    <property type="entry name" value="ARM repeat"/>
    <property type="match status" value="1"/>
</dbReference>
<feature type="compositionally biased region" description="Acidic residues" evidence="6">
    <location>
        <begin position="236"/>
        <end position="249"/>
    </location>
</feature>
<evidence type="ECO:0000313" key="7">
    <source>
        <dbReference type="EMBL" id="EGF98446.1"/>
    </source>
</evidence>
<dbReference type="Gene3D" id="1.25.10.10">
    <property type="entry name" value="Leucine-rich Repeat Variant"/>
    <property type="match status" value="1"/>
</dbReference>
<evidence type="ECO:0000256" key="4">
    <source>
        <dbReference type="ARBA" id="ARBA00023242"/>
    </source>
</evidence>
<dbReference type="KEGG" id="mlr:MELLADRAFT_69311"/>
<dbReference type="FunCoup" id="F4SA88">
    <property type="interactions" value="506"/>
</dbReference>
<dbReference type="Pfam" id="PF20168">
    <property type="entry name" value="PDS5"/>
    <property type="match status" value="1"/>
</dbReference>
<evidence type="ECO:0000256" key="5">
    <source>
        <dbReference type="ARBA" id="ARBA00023306"/>
    </source>
</evidence>
<feature type="region of interest" description="Disordered" evidence="6">
    <location>
        <begin position="230"/>
        <end position="254"/>
    </location>
</feature>
<evidence type="ECO:0000313" key="8">
    <source>
        <dbReference type="Proteomes" id="UP000001072"/>
    </source>
</evidence>
<comment type="subcellular location">
    <subcellularLocation>
        <location evidence="1">Nucleus</location>
    </subcellularLocation>
</comment>
<evidence type="ECO:0008006" key="9">
    <source>
        <dbReference type="Google" id="ProtNLM"/>
    </source>
</evidence>
<evidence type="ECO:0000256" key="1">
    <source>
        <dbReference type="ARBA" id="ARBA00004123"/>
    </source>
</evidence>
<dbReference type="GO" id="GO:0000785">
    <property type="term" value="C:chromatin"/>
    <property type="evidence" value="ECO:0007669"/>
    <property type="project" value="TreeGrafter"/>
</dbReference>
<evidence type="ECO:0000256" key="6">
    <source>
        <dbReference type="SAM" id="MobiDB-lite"/>
    </source>
</evidence>
<protein>
    <recommendedName>
        <fullName evidence="9">Sister chromatid cohesion protein</fullName>
    </recommendedName>
</protein>
<dbReference type="PANTHER" id="PTHR12663">
    <property type="entry name" value="ANDROGEN INDUCED INHIBITOR OF PROLIFERATION AS3 / PDS5-RELATED"/>
    <property type="match status" value="1"/>
</dbReference>
<keyword evidence="5" id="KW-0131">Cell cycle</keyword>
<dbReference type="CDD" id="cd19953">
    <property type="entry name" value="PDS5"/>
    <property type="match status" value="1"/>
</dbReference>
<proteinExistence type="predicted"/>
<dbReference type="GeneID" id="18931211"/>
<dbReference type="InterPro" id="IPR039776">
    <property type="entry name" value="Pds5"/>
</dbReference>
<dbReference type="GO" id="GO:0051301">
    <property type="term" value="P:cell division"/>
    <property type="evidence" value="ECO:0007669"/>
    <property type="project" value="UniProtKB-KW"/>
</dbReference>
<dbReference type="GO" id="GO:0007064">
    <property type="term" value="P:mitotic sister chromatid cohesion"/>
    <property type="evidence" value="ECO:0007669"/>
    <property type="project" value="InterPro"/>
</dbReference>
<organism evidence="8">
    <name type="scientific">Melampsora larici-populina (strain 98AG31 / pathotype 3-4-7)</name>
    <name type="common">Poplar leaf rust fungus</name>
    <dbReference type="NCBI Taxonomy" id="747676"/>
    <lineage>
        <taxon>Eukaryota</taxon>
        <taxon>Fungi</taxon>
        <taxon>Dikarya</taxon>
        <taxon>Basidiomycota</taxon>
        <taxon>Pucciniomycotina</taxon>
        <taxon>Pucciniomycetes</taxon>
        <taxon>Pucciniales</taxon>
        <taxon>Melampsoraceae</taxon>
        <taxon>Melampsora</taxon>
    </lineage>
</organism>
<dbReference type="GO" id="GO:0005634">
    <property type="term" value="C:nucleus"/>
    <property type="evidence" value="ECO:0007669"/>
    <property type="project" value="UniProtKB-SubCell"/>
</dbReference>
<feature type="compositionally biased region" description="Basic residues" evidence="6">
    <location>
        <begin position="1190"/>
        <end position="1199"/>
    </location>
</feature>